<evidence type="ECO:0000256" key="14">
    <source>
        <dbReference type="SAM" id="SignalP"/>
    </source>
</evidence>
<keyword evidence="9" id="KW-0472">Membrane</keyword>
<dbReference type="FunFam" id="2.10.70.10:FF:000014">
    <property type="entry name" value="Membrane cofactor protein"/>
    <property type="match status" value="1"/>
</dbReference>
<evidence type="ECO:0000259" key="15">
    <source>
        <dbReference type="PROSITE" id="PS50923"/>
    </source>
</evidence>
<dbReference type="PANTHER" id="PTHR19325:SF317">
    <property type="entry name" value="COMPLEMENT DECAY-ACCELERATING FACTOR"/>
    <property type="match status" value="1"/>
</dbReference>
<comment type="caution">
    <text evidence="13">Lacks conserved residue(s) required for the propagation of feature annotation.</text>
</comment>
<dbReference type="OrthoDB" id="6480633at2759"/>
<comment type="function">
    <text evidence="12">This protein recognizes C4b and C3b fragments that condense with cell-surface hydroxyl or amino groups when nascent C4b and C3b are locally generated during C4 and c3 activation. Interaction of daf with cell-associated C4b and C3b polypeptides interferes with their ability to catalyze the conversion of C2 and factor B to enzymatically active C2a and Bb and thereby prevents the formation of C4b2a and C3bBb, the amplification convertases of the complement cascade. Inhibits complement activation by destabilizing and preventing the formation of C3 and C5 convertases, which prevents complement damage.</text>
</comment>
<evidence type="ECO:0000256" key="2">
    <source>
        <dbReference type="ARBA" id="ARBA00010908"/>
    </source>
</evidence>
<evidence type="ECO:0000256" key="5">
    <source>
        <dbReference type="ARBA" id="ARBA00022729"/>
    </source>
</evidence>
<feature type="signal peptide" evidence="14">
    <location>
        <begin position="1"/>
        <end position="17"/>
    </location>
</feature>
<evidence type="ECO:0000256" key="8">
    <source>
        <dbReference type="ARBA" id="ARBA00022875"/>
    </source>
</evidence>
<comment type="similarity">
    <text evidence="2">Belongs to the receptors of complement activation (RCA) family.</text>
</comment>
<dbReference type="Pfam" id="PF00084">
    <property type="entry name" value="Sushi"/>
    <property type="match status" value="6"/>
</dbReference>
<dbReference type="InterPro" id="IPR035976">
    <property type="entry name" value="Sushi/SCR/CCP_sf"/>
</dbReference>
<feature type="domain" description="Sushi" evidence="15">
    <location>
        <begin position="146"/>
        <end position="214"/>
    </location>
</feature>
<dbReference type="Gene3D" id="2.10.70.10">
    <property type="entry name" value="Complement Module, domain 1"/>
    <property type="match status" value="6"/>
</dbReference>
<dbReference type="InterPro" id="IPR000436">
    <property type="entry name" value="Sushi_SCR_CCP_dom"/>
</dbReference>
<dbReference type="PANTHER" id="PTHR19325">
    <property type="entry name" value="COMPLEMENT COMPONENT-RELATED SUSHI DOMAIN-CONTAINING"/>
    <property type="match status" value="1"/>
</dbReference>
<keyword evidence="8" id="KW-0180">Complement pathway</keyword>
<dbReference type="CDD" id="cd00033">
    <property type="entry name" value="CCP"/>
    <property type="match status" value="6"/>
</dbReference>
<proteinExistence type="inferred from homology"/>
<keyword evidence="3" id="KW-0399">Innate immunity</keyword>
<keyword evidence="10 13" id="KW-1015">Disulfide bond</keyword>
<feature type="domain" description="Sushi" evidence="15">
    <location>
        <begin position="20"/>
        <end position="84"/>
    </location>
</feature>
<evidence type="ECO:0000256" key="11">
    <source>
        <dbReference type="ARBA" id="ARBA00023180"/>
    </source>
</evidence>
<accession>A0A7L3JZB6</accession>
<keyword evidence="17" id="KW-1185">Reference proteome</keyword>
<dbReference type="PROSITE" id="PS50923">
    <property type="entry name" value="SUSHI"/>
    <property type="match status" value="5"/>
</dbReference>
<dbReference type="FunFam" id="2.10.70.10:FF:000055">
    <property type="entry name" value="Complement decay-accelerating factor, GPI-anchored"/>
    <property type="match status" value="1"/>
</dbReference>
<evidence type="ECO:0000256" key="4">
    <source>
        <dbReference type="ARBA" id="ARBA00022659"/>
    </source>
</evidence>
<evidence type="ECO:0000313" key="17">
    <source>
        <dbReference type="Proteomes" id="UP000525319"/>
    </source>
</evidence>
<dbReference type="SUPFAM" id="SSF57535">
    <property type="entry name" value="Complement control module/SCR domain"/>
    <property type="match status" value="6"/>
</dbReference>
<comment type="caution">
    <text evidence="16">The sequence shown here is derived from an EMBL/GenBank/DDBJ whole genome shotgun (WGS) entry which is preliminary data.</text>
</comment>
<evidence type="ECO:0000256" key="1">
    <source>
        <dbReference type="ARBA" id="ARBA00004370"/>
    </source>
</evidence>
<gene>
    <name evidence="16" type="primary">C4bpa</name>
    <name evidence="16" type="ORF">DRYBRU_R02139</name>
</gene>
<keyword evidence="7" id="KW-0391">Immunity</keyword>
<feature type="chain" id="PRO_5029570673" evidence="14">
    <location>
        <begin position="18"/>
        <end position="404"/>
    </location>
</feature>
<evidence type="ECO:0000256" key="10">
    <source>
        <dbReference type="ARBA" id="ARBA00023157"/>
    </source>
</evidence>
<sequence length="404" mass="44107">QCVSLFVAKVSCCFLLALPDSCPPPARLQYAELSESSREMQEFPVGTKISFVCRPGYMRVPGMSLTQTCGDDLQWSPTGVFCKARKCVYPGDLENGYFDATDLTFGSKLKFSCKEGYRLRGKDEITCVIKDGGVVWSGALPYCEIIPCEPPPQIPNGYYEERDSYVYQSSVTYRCQDAPRGSDPFSLIGTATIECTFDANSNGVWSAPPPECRVVKCEDPRVENARKISGFVLPYHYGDSVIFECNPGYFMVGAEAITCGENNAWVPPKPTCEKAPPDTCPAPKIPNGFLTPAKAVYEKGESVQISCKRGCSFPGGSAEVTVTCQEQSSWGALQPCTCESEGSGSTPVINYGRVIAGQKPSYSVGDFITIECYTGYTLHGEARIQYIGDNQWVPAVPTCQLSEY</sequence>
<keyword evidence="6" id="KW-0677">Repeat</keyword>
<evidence type="ECO:0000256" key="7">
    <source>
        <dbReference type="ARBA" id="ARBA00022859"/>
    </source>
</evidence>
<evidence type="ECO:0000313" key="16">
    <source>
        <dbReference type="EMBL" id="NXU35253.1"/>
    </source>
</evidence>
<feature type="disulfide bond" evidence="13">
    <location>
        <begin position="372"/>
        <end position="399"/>
    </location>
</feature>
<feature type="domain" description="Sushi" evidence="15">
    <location>
        <begin position="85"/>
        <end position="145"/>
    </location>
</feature>
<protein>
    <submittedName>
        <fullName evidence="16">C4BPA protein</fullName>
    </submittedName>
</protein>
<evidence type="ECO:0000256" key="12">
    <source>
        <dbReference type="ARBA" id="ARBA00045541"/>
    </source>
</evidence>
<feature type="domain" description="Sushi" evidence="15">
    <location>
        <begin position="336"/>
        <end position="401"/>
    </location>
</feature>
<feature type="non-terminal residue" evidence="16">
    <location>
        <position position="404"/>
    </location>
</feature>
<keyword evidence="5 14" id="KW-0732">Signal</keyword>
<name>A0A7L3JZB6_9PASS</name>
<comment type="subcellular location">
    <subcellularLocation>
        <location evidence="1">Membrane</location>
    </subcellularLocation>
</comment>
<feature type="non-terminal residue" evidence="16">
    <location>
        <position position="1"/>
    </location>
</feature>
<feature type="domain" description="Sushi" evidence="15">
    <location>
        <begin position="215"/>
        <end position="274"/>
    </location>
</feature>
<feature type="disulfide bond" evidence="13">
    <location>
        <begin position="245"/>
        <end position="272"/>
    </location>
</feature>
<dbReference type="InterPro" id="IPR050350">
    <property type="entry name" value="Compl-Cell_Adhes-Reg"/>
</dbReference>
<dbReference type="AlphaFoldDB" id="A0A7L3JZB6"/>
<dbReference type="Proteomes" id="UP000525319">
    <property type="component" value="Unassembled WGS sequence"/>
</dbReference>
<dbReference type="EMBL" id="VZTZ01007265">
    <property type="protein sequence ID" value="NXU35253.1"/>
    <property type="molecule type" value="Genomic_DNA"/>
</dbReference>
<keyword evidence="4 13" id="KW-0768">Sushi</keyword>
<keyword evidence="11" id="KW-0325">Glycoprotein</keyword>
<reference evidence="16 17" key="1">
    <citation type="submission" date="2019-09" db="EMBL/GenBank/DDBJ databases">
        <title>Bird 10,000 Genomes (B10K) Project - Family phase.</title>
        <authorList>
            <person name="Zhang G."/>
        </authorList>
    </citation>
    <scope>NUCLEOTIDE SEQUENCE [LARGE SCALE GENOMIC DNA]</scope>
    <source>
        <strain evidence="16">B10K-DU-030-03</strain>
    </source>
</reference>
<evidence type="ECO:0000256" key="13">
    <source>
        <dbReference type="PROSITE-ProRule" id="PRU00302"/>
    </source>
</evidence>
<evidence type="ECO:0000256" key="3">
    <source>
        <dbReference type="ARBA" id="ARBA00022588"/>
    </source>
</evidence>
<organism evidence="16 17">
    <name type="scientific">Drymodes brunneopygia</name>
    <dbReference type="NCBI Taxonomy" id="626378"/>
    <lineage>
        <taxon>Eukaryota</taxon>
        <taxon>Metazoa</taxon>
        <taxon>Chordata</taxon>
        <taxon>Craniata</taxon>
        <taxon>Vertebrata</taxon>
        <taxon>Euteleostomi</taxon>
        <taxon>Archelosauria</taxon>
        <taxon>Archosauria</taxon>
        <taxon>Dinosauria</taxon>
        <taxon>Saurischia</taxon>
        <taxon>Theropoda</taxon>
        <taxon>Coelurosauria</taxon>
        <taxon>Aves</taxon>
        <taxon>Neognathae</taxon>
        <taxon>Neoaves</taxon>
        <taxon>Telluraves</taxon>
        <taxon>Australaves</taxon>
        <taxon>Passeriformes</taxon>
        <taxon>Petroicidae</taxon>
        <taxon>Drymodes</taxon>
    </lineage>
</organism>
<evidence type="ECO:0000256" key="9">
    <source>
        <dbReference type="ARBA" id="ARBA00023136"/>
    </source>
</evidence>
<dbReference type="SMART" id="SM00032">
    <property type="entry name" value="CCP"/>
    <property type="match status" value="6"/>
</dbReference>
<evidence type="ECO:0000256" key="6">
    <source>
        <dbReference type="ARBA" id="ARBA00022737"/>
    </source>
</evidence>